<sequence>MKNPAKKLAGLQVKEQLTNSKLNQILIFMFEYSLN</sequence>
<dbReference type="EMBL" id="OBEH01000001">
    <property type="protein sequence ID" value="SNY95410.1"/>
    <property type="molecule type" value="Genomic_DNA"/>
</dbReference>
<organism evidence="1 2">
    <name type="scientific">Flagellimonas pacifica</name>
    <dbReference type="NCBI Taxonomy" id="1247520"/>
    <lineage>
        <taxon>Bacteria</taxon>
        <taxon>Pseudomonadati</taxon>
        <taxon>Bacteroidota</taxon>
        <taxon>Flavobacteriia</taxon>
        <taxon>Flavobacteriales</taxon>
        <taxon>Flavobacteriaceae</taxon>
        <taxon>Flagellimonas</taxon>
    </lineage>
</organism>
<accession>A0A285ME20</accession>
<evidence type="ECO:0000313" key="1">
    <source>
        <dbReference type="EMBL" id="SNY95410.1"/>
    </source>
</evidence>
<evidence type="ECO:0000313" key="2">
    <source>
        <dbReference type="Proteomes" id="UP000219048"/>
    </source>
</evidence>
<keyword evidence="2" id="KW-1185">Reference proteome</keyword>
<dbReference type="Proteomes" id="UP000219048">
    <property type="component" value="Unassembled WGS sequence"/>
</dbReference>
<gene>
    <name evidence="1" type="ORF">SAMN06265377_1078</name>
</gene>
<proteinExistence type="predicted"/>
<name>A0A285ME20_9FLAO</name>
<dbReference type="AlphaFoldDB" id="A0A285ME20"/>
<protein>
    <submittedName>
        <fullName evidence="1">Uncharacterized protein</fullName>
    </submittedName>
</protein>
<reference evidence="2" key="1">
    <citation type="submission" date="2017-09" db="EMBL/GenBank/DDBJ databases">
        <authorList>
            <person name="Varghese N."/>
            <person name="Submissions S."/>
        </authorList>
    </citation>
    <scope>NUCLEOTIDE SEQUENCE [LARGE SCALE GENOMIC DNA]</scope>
    <source>
        <strain evidence="2">DSM 25885</strain>
    </source>
</reference>